<evidence type="ECO:0000256" key="1">
    <source>
        <dbReference type="ARBA" id="ARBA00003195"/>
    </source>
</evidence>
<proteinExistence type="inferred from homology"/>
<dbReference type="GO" id="GO:0005743">
    <property type="term" value="C:mitochondrial inner membrane"/>
    <property type="evidence" value="ECO:0007669"/>
    <property type="project" value="UniProtKB-SubCell"/>
</dbReference>
<sequence length="122" mass="13636">MSGAIKITTGLTGMAVSKAPHYTLGILYDKIMRTLQKMPETAAYRKYTEQVICERAEILSKHSNVSEVEKAIGCGQVEEIIIQAENELILARKMLNWKPWEPLTHVAPAGQWDWPPTAAAEK</sequence>
<keyword evidence="7" id="KW-0999">Mitochondrion inner membrane</keyword>
<reference evidence="11 12" key="1">
    <citation type="journal article" date="2024" name="Insects">
        <title>An Improved Chromosome-Level Genome Assembly of the Firefly Pyrocoelia pectoralis.</title>
        <authorList>
            <person name="Fu X."/>
            <person name="Meyer-Rochow V.B."/>
            <person name="Ballantyne L."/>
            <person name="Zhu X."/>
        </authorList>
    </citation>
    <scope>NUCLEOTIDE SEQUENCE [LARGE SCALE GENOMIC DNA]</scope>
    <source>
        <strain evidence="11">XCY_ONT2</strain>
    </source>
</reference>
<organism evidence="11 12">
    <name type="scientific">Pyrocoelia pectoralis</name>
    <dbReference type="NCBI Taxonomy" id="417401"/>
    <lineage>
        <taxon>Eukaryota</taxon>
        <taxon>Metazoa</taxon>
        <taxon>Ecdysozoa</taxon>
        <taxon>Arthropoda</taxon>
        <taxon>Hexapoda</taxon>
        <taxon>Insecta</taxon>
        <taxon>Pterygota</taxon>
        <taxon>Neoptera</taxon>
        <taxon>Endopterygota</taxon>
        <taxon>Coleoptera</taxon>
        <taxon>Polyphaga</taxon>
        <taxon>Elateriformia</taxon>
        <taxon>Elateroidea</taxon>
        <taxon>Lampyridae</taxon>
        <taxon>Lampyrinae</taxon>
        <taxon>Pyrocoelia</taxon>
    </lineage>
</organism>
<evidence type="ECO:0000256" key="8">
    <source>
        <dbReference type="ARBA" id="ARBA00022982"/>
    </source>
</evidence>
<keyword evidence="6" id="KW-0679">Respiratory chain</keyword>
<keyword evidence="10" id="KW-0472">Membrane</keyword>
<dbReference type="AlphaFoldDB" id="A0AAN7VF47"/>
<keyword evidence="12" id="KW-1185">Reference proteome</keyword>
<comment type="subunit">
    <text evidence="4">Complex I is composed of 45 different subunits.</text>
</comment>
<dbReference type="GO" id="GO:0022904">
    <property type="term" value="P:respiratory electron transport chain"/>
    <property type="evidence" value="ECO:0007669"/>
    <property type="project" value="InterPro"/>
</dbReference>
<evidence type="ECO:0000256" key="4">
    <source>
        <dbReference type="ARBA" id="ARBA00011533"/>
    </source>
</evidence>
<comment type="caution">
    <text evidence="11">The sequence shown here is derived from an EMBL/GenBank/DDBJ whole genome shotgun (WGS) entry which is preliminary data.</text>
</comment>
<accession>A0AAN7VF47</accession>
<evidence type="ECO:0000313" key="12">
    <source>
        <dbReference type="Proteomes" id="UP001329430"/>
    </source>
</evidence>
<evidence type="ECO:0000313" key="11">
    <source>
        <dbReference type="EMBL" id="KAK5645039.1"/>
    </source>
</evidence>
<dbReference type="Pfam" id="PF04716">
    <property type="entry name" value="ETC_C1_NDUFA5"/>
    <property type="match status" value="1"/>
</dbReference>
<gene>
    <name evidence="11" type="ORF">RI129_006339</name>
</gene>
<dbReference type="EMBL" id="JAVRBK010000004">
    <property type="protein sequence ID" value="KAK5645039.1"/>
    <property type="molecule type" value="Genomic_DNA"/>
</dbReference>
<keyword evidence="9" id="KW-0496">Mitochondrion</keyword>
<evidence type="ECO:0000256" key="9">
    <source>
        <dbReference type="ARBA" id="ARBA00023128"/>
    </source>
</evidence>
<evidence type="ECO:0000256" key="5">
    <source>
        <dbReference type="ARBA" id="ARBA00022448"/>
    </source>
</evidence>
<dbReference type="PANTHER" id="PTHR12653">
    <property type="entry name" value="NADH-UBIQUINONE OXIDOREDUCTASE 13 KD-B SUBUNIT"/>
    <property type="match status" value="1"/>
</dbReference>
<dbReference type="InterPro" id="IPR006806">
    <property type="entry name" value="NDUFA5"/>
</dbReference>
<comment type="similarity">
    <text evidence="3">Belongs to the complex I NDUFA5 subunit family.</text>
</comment>
<comment type="subcellular location">
    <subcellularLocation>
        <location evidence="2">Mitochondrion inner membrane</location>
        <topology evidence="2">Peripheral membrane protein</topology>
        <orientation evidence="2">Matrix side</orientation>
    </subcellularLocation>
</comment>
<evidence type="ECO:0000256" key="2">
    <source>
        <dbReference type="ARBA" id="ARBA00004443"/>
    </source>
</evidence>
<protein>
    <recommendedName>
        <fullName evidence="13">NADH dehydrogenase [ubiquinone] 1 alpha subcomplex subunit 5</fullName>
    </recommendedName>
</protein>
<evidence type="ECO:0000256" key="10">
    <source>
        <dbReference type="ARBA" id="ARBA00023136"/>
    </source>
</evidence>
<evidence type="ECO:0000256" key="3">
    <source>
        <dbReference type="ARBA" id="ARBA00010261"/>
    </source>
</evidence>
<evidence type="ECO:0000256" key="6">
    <source>
        <dbReference type="ARBA" id="ARBA00022660"/>
    </source>
</evidence>
<evidence type="ECO:0008006" key="13">
    <source>
        <dbReference type="Google" id="ProtNLM"/>
    </source>
</evidence>
<keyword evidence="5" id="KW-0813">Transport</keyword>
<dbReference type="PANTHER" id="PTHR12653:SF0">
    <property type="entry name" value="NADH DEHYDROGENASE [UBIQUINONE] 1 ALPHA SUBCOMPLEX SUBUNIT 5"/>
    <property type="match status" value="1"/>
</dbReference>
<comment type="function">
    <text evidence="1">Accessory subunit of the mitochondrial membrane respiratory chain NADH dehydrogenase (Complex I), that is believed not to be involved in catalysis. Complex I functions in the transfer of electrons from NADH to the respiratory chain. The immediate electron acceptor for the enzyme is believed to be ubiquinone.</text>
</comment>
<evidence type="ECO:0000256" key="7">
    <source>
        <dbReference type="ARBA" id="ARBA00022792"/>
    </source>
</evidence>
<dbReference type="Proteomes" id="UP001329430">
    <property type="component" value="Chromosome 4"/>
</dbReference>
<keyword evidence="8" id="KW-0249">Electron transport</keyword>
<name>A0AAN7VF47_9COLE</name>